<evidence type="ECO:0000313" key="7">
    <source>
        <dbReference type="Proteomes" id="UP000184428"/>
    </source>
</evidence>
<dbReference type="PANTHER" id="PTHR30006">
    <property type="entry name" value="THIAMINE-BINDING PERIPLASMIC PROTEIN-RELATED"/>
    <property type="match status" value="1"/>
</dbReference>
<dbReference type="GO" id="GO:0046872">
    <property type="term" value="F:metal ion binding"/>
    <property type="evidence" value="ECO:0007669"/>
    <property type="project" value="UniProtKB-KW"/>
</dbReference>
<evidence type="ECO:0000256" key="3">
    <source>
        <dbReference type="ARBA" id="ARBA00022729"/>
    </source>
</evidence>
<keyword evidence="2" id="KW-0406">Ion transport</keyword>
<evidence type="ECO:0000256" key="5">
    <source>
        <dbReference type="SAM" id="SignalP"/>
    </source>
</evidence>
<feature type="binding site" evidence="4">
    <location>
        <position position="99"/>
    </location>
    <ligand>
        <name>Fe cation</name>
        <dbReference type="ChEBI" id="CHEBI:24875"/>
    </ligand>
</feature>
<dbReference type="Gene3D" id="3.40.190.10">
    <property type="entry name" value="Periplasmic binding protein-like II"/>
    <property type="match status" value="2"/>
</dbReference>
<feature type="signal peptide" evidence="5">
    <location>
        <begin position="1"/>
        <end position="31"/>
    </location>
</feature>
<feature type="binding site" evidence="4">
    <location>
        <position position="235"/>
    </location>
    <ligand>
        <name>Fe cation</name>
        <dbReference type="ChEBI" id="CHEBI:24875"/>
    </ligand>
</feature>
<dbReference type="GO" id="GO:0006826">
    <property type="term" value="P:iron ion transport"/>
    <property type="evidence" value="ECO:0007669"/>
    <property type="project" value="UniProtKB-KW"/>
</dbReference>
<comment type="similarity">
    <text evidence="1">Belongs to the bacterial solute-binding protein 1 family.</text>
</comment>
<evidence type="ECO:0000256" key="2">
    <source>
        <dbReference type="ARBA" id="ARBA00022496"/>
    </source>
</evidence>
<dbReference type="GO" id="GO:0030288">
    <property type="term" value="C:outer membrane-bounded periplasmic space"/>
    <property type="evidence" value="ECO:0007669"/>
    <property type="project" value="TreeGrafter"/>
</dbReference>
<feature type="binding site" evidence="4">
    <location>
        <position position="51"/>
    </location>
    <ligand>
        <name>Fe cation</name>
        <dbReference type="ChEBI" id="CHEBI:24875"/>
    </ligand>
</feature>
<feature type="binding site" evidence="4">
    <location>
        <position position="236"/>
    </location>
    <ligand>
        <name>Fe cation</name>
        <dbReference type="ChEBI" id="CHEBI:24875"/>
    </ligand>
</feature>
<keyword evidence="4" id="KW-0408">Iron</keyword>
<keyword evidence="3 5" id="KW-0732">Signal</keyword>
<organism evidence="6 7">
    <name type="scientific">Geodermatophilus obscurus</name>
    <dbReference type="NCBI Taxonomy" id="1861"/>
    <lineage>
        <taxon>Bacteria</taxon>
        <taxon>Bacillati</taxon>
        <taxon>Actinomycetota</taxon>
        <taxon>Actinomycetes</taxon>
        <taxon>Geodermatophilales</taxon>
        <taxon>Geodermatophilaceae</taxon>
        <taxon>Geodermatophilus</taxon>
    </lineage>
</organism>
<keyword evidence="2" id="KW-0813">Transport</keyword>
<dbReference type="CDD" id="cd13543">
    <property type="entry name" value="PBP2_Fbp"/>
    <property type="match status" value="1"/>
</dbReference>
<dbReference type="RefSeq" id="WP_244277069.1">
    <property type="nucleotide sequence ID" value="NZ_FRDM01000006.1"/>
</dbReference>
<name>A0A1M7TI82_9ACTN</name>
<evidence type="ECO:0000256" key="1">
    <source>
        <dbReference type="ARBA" id="ARBA00008520"/>
    </source>
</evidence>
<accession>A0A1M7TI82</accession>
<dbReference type="Pfam" id="PF13343">
    <property type="entry name" value="SBP_bac_6"/>
    <property type="match status" value="1"/>
</dbReference>
<dbReference type="InterPro" id="IPR026045">
    <property type="entry name" value="Ferric-bd"/>
</dbReference>
<gene>
    <name evidence="6" type="ORF">SAMN05660350_01775</name>
</gene>
<dbReference type="SUPFAM" id="SSF53850">
    <property type="entry name" value="Periplasmic binding protein-like II"/>
    <property type="match status" value="1"/>
</dbReference>
<proteinExistence type="inferred from homology"/>
<reference evidence="6 7" key="1">
    <citation type="submission" date="2016-12" db="EMBL/GenBank/DDBJ databases">
        <authorList>
            <person name="Song W.-J."/>
            <person name="Kurnit D.M."/>
        </authorList>
    </citation>
    <scope>NUCLEOTIDE SEQUENCE [LARGE SCALE GENOMIC DNA]</scope>
    <source>
        <strain evidence="6 7">DSM 43162</strain>
    </source>
</reference>
<dbReference type="EMBL" id="FRDM01000006">
    <property type="protein sequence ID" value="SHN70437.1"/>
    <property type="molecule type" value="Genomic_DNA"/>
</dbReference>
<dbReference type="PROSITE" id="PS51257">
    <property type="entry name" value="PROKAR_LIPOPROTEIN"/>
    <property type="match status" value="1"/>
</dbReference>
<protein>
    <submittedName>
        <fullName evidence="6">Iron(III) transport system substrate-binding protein</fullName>
    </submittedName>
</protein>
<evidence type="ECO:0000256" key="4">
    <source>
        <dbReference type="PIRSR" id="PIRSR002825-1"/>
    </source>
</evidence>
<sequence length="349" mass="36580">MPGRTHVLGGAVLGRSAAAALTALVAAGALAGCGGDDAEAAETLTVYSAQHESLVRTMLEGFTQETGIALEFRDANDAELANQIVQEGEASPADVFLTENSPSIDVLDREGLLAPLDQATLDQVGAQFRPASGNWTGFAARSTVLVHNPAQLPADQLPASILDLADPEWQGRIGIAAGGADFQAIVAGVLALRGEEATRAWLEGLQRNANVYPSNSAVMVAADEGEIDAGVMYHYYFYRDRAENGLKSDDAELHFFRNSDPGAFLSVSGAGVLASSDQPEQAQRLVAYLTSPPAQQRLAESTALEYAVGNGVPSAEVLPPLAELQAPQVDPGSLDQQQVTELMQDVGLL</sequence>
<evidence type="ECO:0000313" key="6">
    <source>
        <dbReference type="EMBL" id="SHN70437.1"/>
    </source>
</evidence>
<dbReference type="AlphaFoldDB" id="A0A1M7TI82"/>
<dbReference type="Proteomes" id="UP000184428">
    <property type="component" value="Unassembled WGS sequence"/>
</dbReference>
<dbReference type="PIRSF" id="PIRSF002825">
    <property type="entry name" value="CfbpA"/>
    <property type="match status" value="1"/>
</dbReference>
<keyword evidence="4" id="KW-0479">Metal-binding</keyword>
<dbReference type="PANTHER" id="PTHR30006:SF15">
    <property type="entry name" value="IRON-UTILIZATION PERIPLASMIC PROTEIN"/>
    <property type="match status" value="1"/>
</dbReference>
<feature type="chain" id="PRO_5039099580" evidence="5">
    <location>
        <begin position="32"/>
        <end position="349"/>
    </location>
</feature>
<keyword evidence="2" id="KW-0410">Iron transport</keyword>